<dbReference type="InParanoid" id="A0A482X2F4"/>
<dbReference type="EMBL" id="QKKF02019844">
    <property type="protein sequence ID" value="RZF39411.1"/>
    <property type="molecule type" value="Genomic_DNA"/>
</dbReference>
<gene>
    <name evidence="1" type="ORF">LSTR_LSTR000932</name>
</gene>
<dbReference type="Proteomes" id="UP000291343">
    <property type="component" value="Unassembled WGS sequence"/>
</dbReference>
<comment type="caution">
    <text evidence="1">The sequence shown here is derived from an EMBL/GenBank/DDBJ whole genome shotgun (WGS) entry which is preliminary data.</text>
</comment>
<accession>A0A482X2F4</accession>
<protein>
    <submittedName>
        <fullName evidence="1">Uncharacterized protein</fullName>
    </submittedName>
</protein>
<name>A0A482X2F4_LAOST</name>
<evidence type="ECO:0000313" key="1">
    <source>
        <dbReference type="EMBL" id="RZF39411.1"/>
    </source>
</evidence>
<evidence type="ECO:0000313" key="2">
    <source>
        <dbReference type="Proteomes" id="UP000291343"/>
    </source>
</evidence>
<dbReference type="AlphaFoldDB" id="A0A482X2F4"/>
<keyword evidence="2" id="KW-1185">Reference proteome</keyword>
<proteinExistence type="predicted"/>
<dbReference type="OrthoDB" id="6641435at2759"/>
<reference evidence="1 2" key="1">
    <citation type="journal article" date="2017" name="Gigascience">
        <title>Genome sequence of the small brown planthopper, Laodelphax striatellus.</title>
        <authorList>
            <person name="Zhu J."/>
            <person name="Jiang F."/>
            <person name="Wang X."/>
            <person name="Yang P."/>
            <person name="Bao Y."/>
            <person name="Zhao W."/>
            <person name="Wang W."/>
            <person name="Lu H."/>
            <person name="Wang Q."/>
            <person name="Cui N."/>
            <person name="Li J."/>
            <person name="Chen X."/>
            <person name="Luo L."/>
            <person name="Yu J."/>
            <person name="Kang L."/>
            <person name="Cui F."/>
        </authorList>
    </citation>
    <scope>NUCLEOTIDE SEQUENCE [LARGE SCALE GENOMIC DNA]</scope>
    <source>
        <strain evidence="1">Lst14</strain>
    </source>
</reference>
<sequence>MLIISEKVPWKERVFLTSFIIMSLVGDTMTSSHYQESQTSLPDLVYNPFTDYMLNLATSNKLSEQLNLKQKVLKSSLIQELVPSDLLEKYRGLNWEFTTAIGIEAIIFQHFREFPSHKSIFDYALGLWRERNRDIMNGKHVENVGNPITESVSVEHEILQATLIETKEKLCSIGFENLISIINLKISLENLYAVLPFYRRIMFLKVASYFESGQLNDYYDLRDKDSVEILEKIANTV</sequence>
<organism evidence="1 2">
    <name type="scientific">Laodelphax striatellus</name>
    <name type="common">Small brown planthopper</name>
    <name type="synonym">Delphax striatella</name>
    <dbReference type="NCBI Taxonomy" id="195883"/>
    <lineage>
        <taxon>Eukaryota</taxon>
        <taxon>Metazoa</taxon>
        <taxon>Ecdysozoa</taxon>
        <taxon>Arthropoda</taxon>
        <taxon>Hexapoda</taxon>
        <taxon>Insecta</taxon>
        <taxon>Pterygota</taxon>
        <taxon>Neoptera</taxon>
        <taxon>Paraneoptera</taxon>
        <taxon>Hemiptera</taxon>
        <taxon>Auchenorrhyncha</taxon>
        <taxon>Fulgoroidea</taxon>
        <taxon>Delphacidae</taxon>
        <taxon>Criomorphinae</taxon>
        <taxon>Laodelphax</taxon>
    </lineage>
</organism>